<feature type="transmembrane region" description="Helical" evidence="9">
    <location>
        <begin position="220"/>
        <end position="238"/>
    </location>
</feature>
<feature type="transmembrane region" description="Helical" evidence="9">
    <location>
        <begin position="73"/>
        <end position="91"/>
    </location>
</feature>
<dbReference type="AlphaFoldDB" id="A0A699Z9R3"/>
<comment type="subcellular location">
    <subcellularLocation>
        <location evidence="1">Membrane</location>
        <topology evidence="1">Multi-pass membrane protein</topology>
    </subcellularLocation>
</comment>
<name>A0A699Z9R3_HAELA</name>
<dbReference type="EMBL" id="BLLF01001378">
    <property type="protein sequence ID" value="GFH18911.1"/>
    <property type="molecule type" value="Genomic_DNA"/>
</dbReference>
<dbReference type="PANTHER" id="PTHR22950:SF458">
    <property type="entry name" value="SODIUM-COUPLED NEUTRAL AMINO ACID TRANSPORTER 11-RELATED"/>
    <property type="match status" value="1"/>
</dbReference>
<feature type="transmembrane region" description="Helical" evidence="9">
    <location>
        <begin position="28"/>
        <end position="53"/>
    </location>
</feature>
<keyword evidence="3" id="KW-0813">Transport</keyword>
<feature type="region of interest" description="Disordered" evidence="8">
    <location>
        <begin position="340"/>
        <end position="373"/>
    </location>
</feature>
<evidence type="ECO:0000256" key="5">
    <source>
        <dbReference type="ARBA" id="ARBA00022970"/>
    </source>
</evidence>
<proteinExistence type="inferred from homology"/>
<feature type="non-terminal residue" evidence="11">
    <location>
        <position position="478"/>
    </location>
</feature>
<dbReference type="Proteomes" id="UP000485058">
    <property type="component" value="Unassembled WGS sequence"/>
</dbReference>
<evidence type="ECO:0000313" key="11">
    <source>
        <dbReference type="EMBL" id="GFH18911.1"/>
    </source>
</evidence>
<dbReference type="PANTHER" id="PTHR22950">
    <property type="entry name" value="AMINO ACID TRANSPORTER"/>
    <property type="match status" value="1"/>
</dbReference>
<feature type="compositionally biased region" description="Pro residues" evidence="8">
    <location>
        <begin position="346"/>
        <end position="363"/>
    </location>
</feature>
<evidence type="ECO:0000256" key="6">
    <source>
        <dbReference type="ARBA" id="ARBA00022989"/>
    </source>
</evidence>
<organism evidence="11 12">
    <name type="scientific">Haematococcus lacustris</name>
    <name type="common">Green alga</name>
    <name type="synonym">Haematococcus pluvialis</name>
    <dbReference type="NCBI Taxonomy" id="44745"/>
    <lineage>
        <taxon>Eukaryota</taxon>
        <taxon>Viridiplantae</taxon>
        <taxon>Chlorophyta</taxon>
        <taxon>core chlorophytes</taxon>
        <taxon>Chlorophyceae</taxon>
        <taxon>CS clade</taxon>
        <taxon>Chlamydomonadales</taxon>
        <taxon>Haematococcaceae</taxon>
        <taxon>Haematococcus</taxon>
    </lineage>
</organism>
<feature type="transmembrane region" description="Helical" evidence="9">
    <location>
        <begin position="175"/>
        <end position="200"/>
    </location>
</feature>
<keyword evidence="5" id="KW-0029">Amino-acid transport</keyword>
<dbReference type="GO" id="GO:0016020">
    <property type="term" value="C:membrane"/>
    <property type="evidence" value="ECO:0007669"/>
    <property type="project" value="UniProtKB-SubCell"/>
</dbReference>
<keyword evidence="6 9" id="KW-1133">Transmembrane helix</keyword>
<feature type="region of interest" description="Disordered" evidence="8">
    <location>
        <begin position="409"/>
        <end position="432"/>
    </location>
</feature>
<evidence type="ECO:0000256" key="2">
    <source>
        <dbReference type="ARBA" id="ARBA00008066"/>
    </source>
</evidence>
<feature type="domain" description="Amino acid transporter transmembrane" evidence="10">
    <location>
        <begin position="2"/>
        <end position="254"/>
    </location>
</feature>
<comment type="caution">
    <text evidence="11">The sequence shown here is derived from an EMBL/GenBank/DDBJ whole genome shotgun (WGS) entry which is preliminary data.</text>
</comment>
<dbReference type="Pfam" id="PF01490">
    <property type="entry name" value="Aa_trans"/>
    <property type="match status" value="1"/>
</dbReference>
<evidence type="ECO:0000256" key="4">
    <source>
        <dbReference type="ARBA" id="ARBA00022692"/>
    </source>
</evidence>
<feature type="transmembrane region" description="Helical" evidence="9">
    <location>
        <begin position="103"/>
        <end position="122"/>
    </location>
</feature>
<evidence type="ECO:0000259" key="10">
    <source>
        <dbReference type="Pfam" id="PF01490"/>
    </source>
</evidence>
<keyword evidence="7 9" id="KW-0472">Membrane</keyword>
<evidence type="ECO:0000313" key="12">
    <source>
        <dbReference type="Proteomes" id="UP000485058"/>
    </source>
</evidence>
<keyword evidence="12" id="KW-1185">Reference proteome</keyword>
<dbReference type="InterPro" id="IPR013057">
    <property type="entry name" value="AA_transpt_TM"/>
</dbReference>
<evidence type="ECO:0000256" key="3">
    <source>
        <dbReference type="ARBA" id="ARBA00022448"/>
    </source>
</evidence>
<evidence type="ECO:0000256" key="9">
    <source>
        <dbReference type="SAM" id="Phobius"/>
    </source>
</evidence>
<feature type="region of interest" description="Disordered" evidence="8">
    <location>
        <begin position="263"/>
        <end position="289"/>
    </location>
</feature>
<evidence type="ECO:0000256" key="1">
    <source>
        <dbReference type="ARBA" id="ARBA00004141"/>
    </source>
</evidence>
<protein>
    <recommendedName>
        <fullName evidence="10">Amino acid transporter transmembrane domain-containing protein</fullName>
    </recommendedName>
</protein>
<feature type="non-terminal residue" evidence="11">
    <location>
        <position position="1"/>
    </location>
</feature>
<accession>A0A699Z9R3</accession>
<keyword evidence="4 9" id="KW-0812">Transmembrane</keyword>
<gene>
    <name evidence="11" type="ORF">HaLaN_15786</name>
</gene>
<evidence type="ECO:0000256" key="7">
    <source>
        <dbReference type="ARBA" id="ARBA00023136"/>
    </source>
</evidence>
<reference evidence="11 12" key="1">
    <citation type="submission" date="2020-02" db="EMBL/GenBank/DDBJ databases">
        <title>Draft genome sequence of Haematococcus lacustris strain NIES-144.</title>
        <authorList>
            <person name="Morimoto D."/>
            <person name="Nakagawa S."/>
            <person name="Yoshida T."/>
            <person name="Sawayama S."/>
        </authorList>
    </citation>
    <scope>NUCLEOTIDE SEQUENCE [LARGE SCALE GENOMIC DNA]</scope>
    <source>
        <strain evidence="11 12">NIES-144</strain>
    </source>
</reference>
<comment type="similarity">
    <text evidence="2">Belongs to the amino acid/polyamine transporter 2 family.</text>
</comment>
<sequence length="478" mass="49983">CYTAVLYARLLAASPWTTSFYSLGRRALGAWGVALVLLTAYLSMFTAPLVQHLVCAQALQEVIGSVVEEGADVPALFITAFAVAAVAMPLIQIRKLRQVRWLGGLGSGAMTLSMCLLAWKLYAVEPSPRGGPHTRMLTHGSLVEGTVGVLNLMFVFTGQDLWVRYISAMHTRTDFQYAASAALSLVTPLTSLVGFIGYSTRGGSLSLDDPVTRNLRPDNWTLAINASLLLAVFIAYVLRLNVATQVLLEMWQPELFHPDPHGHLLGPGAGLPPSARLASKPSKELPSEREPLLAGMYPAEDVEAGTPPLTFMVMPQRTDSEVGRALGTGIVFPAMVQQIAGSRGTSPPPPPPPGPDPPMPMAPGPGTLPTSSHLVEVGTTGAAPRRPSLHDGVQAAAGPLPGALALGIGKSSDQGAGSKAAGGNGAQGAGQLGGRAVQPAAVAERETSSSARTLWAVTSISLVLLNWMLARAVPLLSQ</sequence>
<feature type="compositionally biased region" description="Gly residues" evidence="8">
    <location>
        <begin position="420"/>
        <end position="432"/>
    </location>
</feature>
<evidence type="ECO:0000256" key="8">
    <source>
        <dbReference type="SAM" id="MobiDB-lite"/>
    </source>
</evidence>
<feature type="transmembrane region" description="Helical" evidence="9">
    <location>
        <begin position="454"/>
        <end position="473"/>
    </location>
</feature>
<dbReference type="GO" id="GO:0015179">
    <property type="term" value="F:L-amino acid transmembrane transporter activity"/>
    <property type="evidence" value="ECO:0007669"/>
    <property type="project" value="TreeGrafter"/>
</dbReference>
<feature type="transmembrane region" description="Helical" evidence="9">
    <location>
        <begin position="142"/>
        <end position="163"/>
    </location>
</feature>